<organism evidence="1 2">
    <name type="scientific">Lutibacter aestuarii</name>
    <dbReference type="NCBI Taxonomy" id="861111"/>
    <lineage>
        <taxon>Bacteria</taxon>
        <taxon>Pseudomonadati</taxon>
        <taxon>Bacteroidota</taxon>
        <taxon>Flavobacteriia</taxon>
        <taxon>Flavobacteriales</taxon>
        <taxon>Flavobacteriaceae</taxon>
        <taxon>Lutibacter</taxon>
    </lineage>
</organism>
<dbReference type="Proteomes" id="UP001597032">
    <property type="component" value="Unassembled WGS sequence"/>
</dbReference>
<keyword evidence="2" id="KW-1185">Reference proteome</keyword>
<dbReference type="RefSeq" id="WP_386783581.1">
    <property type="nucleotide sequence ID" value="NZ_JBHTIC010000020.1"/>
</dbReference>
<evidence type="ECO:0000313" key="1">
    <source>
        <dbReference type="EMBL" id="MFD0763010.1"/>
    </source>
</evidence>
<evidence type="ECO:0000313" key="2">
    <source>
        <dbReference type="Proteomes" id="UP001597032"/>
    </source>
</evidence>
<name>A0ABW2Z8F2_9FLAO</name>
<protein>
    <submittedName>
        <fullName evidence="1">Uncharacterized protein</fullName>
    </submittedName>
</protein>
<comment type="caution">
    <text evidence="1">The sequence shown here is derived from an EMBL/GenBank/DDBJ whole genome shotgun (WGS) entry which is preliminary data.</text>
</comment>
<proteinExistence type="predicted"/>
<accession>A0ABW2Z8F2</accession>
<dbReference type="EMBL" id="JBHTIC010000020">
    <property type="protein sequence ID" value="MFD0763010.1"/>
    <property type="molecule type" value="Genomic_DNA"/>
</dbReference>
<sequence length="108" mass="12605">MVQAVVDVNDFMNHLKDNQLVIIHKDDLRIKDLIAERALEKVQKKLLKQPALKPSEVIKYKLTKYKVVHGLTGFIKRNYPEHLYKGKDGVKMVTRTVIEIIRNLQNLD</sequence>
<reference evidence="2" key="1">
    <citation type="journal article" date="2019" name="Int. J. Syst. Evol. Microbiol.">
        <title>The Global Catalogue of Microorganisms (GCM) 10K type strain sequencing project: providing services to taxonomists for standard genome sequencing and annotation.</title>
        <authorList>
            <consortium name="The Broad Institute Genomics Platform"/>
            <consortium name="The Broad Institute Genome Sequencing Center for Infectious Disease"/>
            <person name="Wu L."/>
            <person name="Ma J."/>
        </authorList>
    </citation>
    <scope>NUCLEOTIDE SEQUENCE [LARGE SCALE GENOMIC DNA]</scope>
    <source>
        <strain evidence="2">CCUG 60022</strain>
    </source>
</reference>
<gene>
    <name evidence="1" type="ORF">ACFQZW_13040</name>
</gene>